<protein>
    <submittedName>
        <fullName evidence="2">Uncharacterized protein</fullName>
    </submittedName>
</protein>
<sequence>METYLKKPIFFFLLFVFYFSHLNRNHTACGYSQYKYTSERYYMALEDTDHVKRGFQALLHSFLENLQKNLSTSILLNVAANTTDVIEIENRHHKLTDLSSFFQYSSEQAALLVGKIELCFEITKNESESYLRKWEEIRWSLQPSISTEVKALVDEYFIEMQSFHTMFSDIIDDFSEYVAHVLRSVRDIFIEYADIQTDSFRRFKATKLCYNVYMDFLQQWSAIIFKCTTATDLNTAYDVYTTSETTSRHVMTQLEFRMQRLHNCLASRDYRMRCQFLRNPERDLSKLFIKLDELQQYFDIKIKRGRVNSNRKRRSDISEGRKSIELKLKMQTNRDHNSTAGNENKCIPIDFPYKYMSTNLKKCFDFLLWESK</sequence>
<keyword evidence="3" id="KW-1185">Reference proteome</keyword>
<proteinExistence type="predicted"/>
<dbReference type="Proteomes" id="UP000092445">
    <property type="component" value="Unassembled WGS sequence"/>
</dbReference>
<feature type="chain" id="PRO_5008403636" evidence="1">
    <location>
        <begin position="25"/>
        <end position="372"/>
    </location>
</feature>
<reference evidence="2" key="2">
    <citation type="submission" date="2020-05" db="UniProtKB">
        <authorList>
            <consortium name="EnsemblMetazoa"/>
        </authorList>
    </citation>
    <scope>IDENTIFICATION</scope>
    <source>
        <strain evidence="2">IAEA</strain>
    </source>
</reference>
<name>A0A1B0AA61_GLOPL</name>
<evidence type="ECO:0000256" key="1">
    <source>
        <dbReference type="SAM" id="SignalP"/>
    </source>
</evidence>
<reference evidence="3" key="1">
    <citation type="submission" date="2014-03" db="EMBL/GenBank/DDBJ databases">
        <authorList>
            <person name="Aksoy S."/>
            <person name="Warren W."/>
            <person name="Wilson R.K."/>
        </authorList>
    </citation>
    <scope>NUCLEOTIDE SEQUENCE [LARGE SCALE GENOMIC DNA]</scope>
    <source>
        <strain evidence="3">IAEA</strain>
    </source>
</reference>
<evidence type="ECO:0000313" key="2">
    <source>
        <dbReference type="EnsemblMetazoa" id="GPAI039148-PA"/>
    </source>
</evidence>
<dbReference type="EnsemblMetazoa" id="GPAI039148-RA">
    <property type="protein sequence ID" value="GPAI039148-PA"/>
    <property type="gene ID" value="GPAI039148"/>
</dbReference>
<accession>A0A1B0AA61</accession>
<dbReference type="VEuPathDB" id="VectorBase:GPAI039148"/>
<dbReference type="AlphaFoldDB" id="A0A1B0AA61"/>
<organism evidence="2 3">
    <name type="scientific">Glossina pallidipes</name>
    <name type="common">Tsetse fly</name>
    <dbReference type="NCBI Taxonomy" id="7398"/>
    <lineage>
        <taxon>Eukaryota</taxon>
        <taxon>Metazoa</taxon>
        <taxon>Ecdysozoa</taxon>
        <taxon>Arthropoda</taxon>
        <taxon>Hexapoda</taxon>
        <taxon>Insecta</taxon>
        <taxon>Pterygota</taxon>
        <taxon>Neoptera</taxon>
        <taxon>Endopterygota</taxon>
        <taxon>Diptera</taxon>
        <taxon>Brachycera</taxon>
        <taxon>Muscomorpha</taxon>
        <taxon>Hippoboscoidea</taxon>
        <taxon>Glossinidae</taxon>
        <taxon>Glossina</taxon>
    </lineage>
</organism>
<feature type="signal peptide" evidence="1">
    <location>
        <begin position="1"/>
        <end position="24"/>
    </location>
</feature>
<keyword evidence="1" id="KW-0732">Signal</keyword>
<evidence type="ECO:0000313" key="3">
    <source>
        <dbReference type="Proteomes" id="UP000092445"/>
    </source>
</evidence>